<dbReference type="EMBL" id="RQTU01000398">
    <property type="protein sequence ID" value="RRD64408.1"/>
    <property type="molecule type" value="Genomic_DNA"/>
</dbReference>
<dbReference type="RefSeq" id="WP_124939503.1">
    <property type="nucleotide sequence ID" value="NZ_RQTU01000398.1"/>
</dbReference>
<dbReference type="AlphaFoldDB" id="A0A3P1Y2L6"/>
<name>A0A3P1Y2L6_ECOLX</name>
<protein>
    <submittedName>
        <fullName evidence="2">Pili assembly chaperone</fullName>
    </submittedName>
</protein>
<feature type="non-terminal residue" evidence="2">
    <location>
        <position position="84"/>
    </location>
</feature>
<gene>
    <name evidence="2" type="ORF">EIA08_30065</name>
</gene>
<accession>A0A3P1Y2L6</accession>
<keyword evidence="1" id="KW-0812">Transmembrane</keyword>
<evidence type="ECO:0000256" key="1">
    <source>
        <dbReference type="SAM" id="Phobius"/>
    </source>
</evidence>
<feature type="transmembrane region" description="Helical" evidence="1">
    <location>
        <begin position="64"/>
        <end position="83"/>
    </location>
</feature>
<evidence type="ECO:0000313" key="3">
    <source>
        <dbReference type="Proteomes" id="UP000271008"/>
    </source>
</evidence>
<dbReference type="Proteomes" id="UP000271008">
    <property type="component" value="Unassembled WGS sequence"/>
</dbReference>
<keyword evidence="1" id="KW-1133">Transmembrane helix</keyword>
<sequence length="84" mass="8870">MELSLNIGLSEKKSNTAALFKTKSAKVILFVLLTVLFCGLAYAGSDDGALGDIWSYMSESMTGAPGKILAAAMLISSVYFSVLK</sequence>
<reference evidence="2 3" key="1">
    <citation type="submission" date="2018-11" db="EMBL/GenBank/DDBJ databases">
        <title>Enterobacteriaceae from Patient.</title>
        <authorList>
            <person name="Shen C."/>
            <person name="Yang Y."/>
            <person name="Tian G."/>
        </authorList>
    </citation>
    <scope>NUCLEOTIDE SEQUENCE [LARGE SCALE GENOMIC DNA]</scope>
    <source>
        <strain evidence="2 3">GBGD28</strain>
    </source>
</reference>
<proteinExistence type="predicted"/>
<keyword evidence="1" id="KW-0472">Membrane</keyword>
<feature type="transmembrane region" description="Helical" evidence="1">
    <location>
        <begin position="27"/>
        <end position="44"/>
    </location>
</feature>
<organism evidence="2 3">
    <name type="scientific">Escherichia coli</name>
    <dbReference type="NCBI Taxonomy" id="562"/>
    <lineage>
        <taxon>Bacteria</taxon>
        <taxon>Pseudomonadati</taxon>
        <taxon>Pseudomonadota</taxon>
        <taxon>Gammaproteobacteria</taxon>
        <taxon>Enterobacterales</taxon>
        <taxon>Enterobacteriaceae</taxon>
        <taxon>Escherichia</taxon>
    </lineage>
</organism>
<comment type="caution">
    <text evidence="2">The sequence shown here is derived from an EMBL/GenBank/DDBJ whole genome shotgun (WGS) entry which is preliminary data.</text>
</comment>
<evidence type="ECO:0000313" key="2">
    <source>
        <dbReference type="EMBL" id="RRD64408.1"/>
    </source>
</evidence>